<evidence type="ECO:0000313" key="4">
    <source>
        <dbReference type="Proteomes" id="UP000623608"/>
    </source>
</evidence>
<organism evidence="3 4">
    <name type="scientific">Paractinoplanes tereljensis</name>
    <dbReference type="NCBI Taxonomy" id="571912"/>
    <lineage>
        <taxon>Bacteria</taxon>
        <taxon>Bacillati</taxon>
        <taxon>Actinomycetota</taxon>
        <taxon>Actinomycetes</taxon>
        <taxon>Micromonosporales</taxon>
        <taxon>Micromonosporaceae</taxon>
        <taxon>Paractinoplanes</taxon>
    </lineage>
</organism>
<dbReference type="GO" id="GO:0003677">
    <property type="term" value="F:DNA binding"/>
    <property type="evidence" value="ECO:0007669"/>
    <property type="project" value="UniProtKB-KW"/>
</dbReference>
<evidence type="ECO:0000259" key="2">
    <source>
        <dbReference type="PROSITE" id="PS50937"/>
    </source>
</evidence>
<dbReference type="SMART" id="SM00422">
    <property type="entry name" value="HTH_MERR"/>
    <property type="match status" value="1"/>
</dbReference>
<dbReference type="SUPFAM" id="SSF46955">
    <property type="entry name" value="Putative DNA-binding domain"/>
    <property type="match status" value="1"/>
</dbReference>
<name>A0A919NQE9_9ACTN</name>
<accession>A0A919NQE9</accession>
<dbReference type="PANTHER" id="PTHR30204">
    <property type="entry name" value="REDOX-CYCLING DRUG-SENSING TRANSCRIPTIONAL ACTIVATOR SOXR"/>
    <property type="match status" value="1"/>
</dbReference>
<dbReference type="CDD" id="cd01282">
    <property type="entry name" value="HTH_MerR-like_sg3"/>
    <property type="match status" value="1"/>
</dbReference>
<dbReference type="GO" id="GO:0003700">
    <property type="term" value="F:DNA-binding transcription factor activity"/>
    <property type="evidence" value="ECO:0007669"/>
    <property type="project" value="InterPro"/>
</dbReference>
<dbReference type="InterPro" id="IPR009061">
    <property type="entry name" value="DNA-bd_dom_put_sf"/>
</dbReference>
<reference evidence="3" key="1">
    <citation type="submission" date="2021-01" db="EMBL/GenBank/DDBJ databases">
        <title>Whole genome shotgun sequence of Actinoplanes tereljensis NBRC 105297.</title>
        <authorList>
            <person name="Komaki H."/>
            <person name="Tamura T."/>
        </authorList>
    </citation>
    <scope>NUCLEOTIDE SEQUENCE</scope>
    <source>
        <strain evidence="3">NBRC 105297</strain>
    </source>
</reference>
<gene>
    <name evidence="3" type="ORF">Ate02nite_46770</name>
</gene>
<dbReference type="InterPro" id="IPR047057">
    <property type="entry name" value="MerR_fam"/>
</dbReference>
<dbReference type="PROSITE" id="PS50937">
    <property type="entry name" value="HTH_MERR_2"/>
    <property type="match status" value="1"/>
</dbReference>
<sequence>MDVSFKGFAQLVARETSMRIGDLSAATGASARSLRYYEEQGLLSSTRTGGGQRIYPPGAVERVTLIQSLLAAGLNSVTIADVLPCISDASLRTPWLAGRLRGELDRVSAQIESLNQTRDILAGLVDQYSVTPASA</sequence>
<dbReference type="Proteomes" id="UP000623608">
    <property type="component" value="Unassembled WGS sequence"/>
</dbReference>
<evidence type="ECO:0000313" key="3">
    <source>
        <dbReference type="EMBL" id="GIF21947.1"/>
    </source>
</evidence>
<evidence type="ECO:0000256" key="1">
    <source>
        <dbReference type="ARBA" id="ARBA00023125"/>
    </source>
</evidence>
<dbReference type="PRINTS" id="PR00040">
    <property type="entry name" value="HTHMERR"/>
</dbReference>
<keyword evidence="1" id="KW-0238">DNA-binding</keyword>
<comment type="caution">
    <text evidence="3">The sequence shown here is derived from an EMBL/GenBank/DDBJ whole genome shotgun (WGS) entry which is preliminary data.</text>
</comment>
<feature type="domain" description="HTH merR-type" evidence="2">
    <location>
        <begin position="17"/>
        <end position="85"/>
    </location>
</feature>
<dbReference type="AlphaFoldDB" id="A0A919NQE9"/>
<keyword evidence="4" id="KW-1185">Reference proteome</keyword>
<dbReference type="Pfam" id="PF13411">
    <property type="entry name" value="MerR_1"/>
    <property type="match status" value="1"/>
</dbReference>
<dbReference type="EMBL" id="BOMY01000033">
    <property type="protein sequence ID" value="GIF21947.1"/>
    <property type="molecule type" value="Genomic_DNA"/>
</dbReference>
<proteinExistence type="predicted"/>
<protein>
    <submittedName>
        <fullName evidence="3">MerR family transcriptional regulator</fullName>
    </submittedName>
</protein>
<dbReference type="Gene3D" id="1.10.1660.10">
    <property type="match status" value="1"/>
</dbReference>
<dbReference type="PANTHER" id="PTHR30204:SF97">
    <property type="entry name" value="MERR FAMILY REGULATORY PROTEIN"/>
    <property type="match status" value="1"/>
</dbReference>
<dbReference type="InterPro" id="IPR000551">
    <property type="entry name" value="MerR-type_HTH_dom"/>
</dbReference>